<dbReference type="AlphaFoldDB" id="A0A1F8EB41"/>
<comment type="caution">
    <text evidence="1">The sequence shown here is derived from an EMBL/GenBank/DDBJ whole genome shotgun (WGS) entry which is preliminary data.</text>
</comment>
<sequence>MSNTDPLQKLVVSESQAVDRQALADLLSPYLSINKETQSFDFSGAFLELTSADRILILLSAAKARNLILGLDEKIRPLEIIKMEIAPEGTIKNTLKKLLASKDIKADEGKYYLPNYKLSQVIARFKK</sequence>
<evidence type="ECO:0000313" key="1">
    <source>
        <dbReference type="EMBL" id="OGM98131.1"/>
    </source>
</evidence>
<gene>
    <name evidence="1" type="ORF">A2735_00280</name>
</gene>
<proteinExistence type="predicted"/>
<name>A0A1F8EB41_9BACT</name>
<organism evidence="1 2">
    <name type="scientific">Candidatus Yanofskybacteria bacterium RIFCSPHIGHO2_01_FULL_41_21</name>
    <dbReference type="NCBI Taxonomy" id="1802660"/>
    <lineage>
        <taxon>Bacteria</taxon>
        <taxon>Candidatus Yanofskyibacteriota</taxon>
    </lineage>
</organism>
<reference evidence="1 2" key="1">
    <citation type="journal article" date="2016" name="Nat. Commun.">
        <title>Thousands of microbial genomes shed light on interconnected biogeochemical processes in an aquifer system.</title>
        <authorList>
            <person name="Anantharaman K."/>
            <person name="Brown C.T."/>
            <person name="Hug L.A."/>
            <person name="Sharon I."/>
            <person name="Castelle C.J."/>
            <person name="Probst A.J."/>
            <person name="Thomas B.C."/>
            <person name="Singh A."/>
            <person name="Wilkins M.J."/>
            <person name="Karaoz U."/>
            <person name="Brodie E.L."/>
            <person name="Williams K.H."/>
            <person name="Hubbard S.S."/>
            <person name="Banfield J.F."/>
        </authorList>
    </citation>
    <scope>NUCLEOTIDE SEQUENCE [LARGE SCALE GENOMIC DNA]</scope>
</reference>
<dbReference type="STRING" id="1802660.A2735_00280"/>
<protein>
    <submittedName>
        <fullName evidence="1">Uncharacterized protein</fullName>
    </submittedName>
</protein>
<accession>A0A1F8EB41</accession>
<evidence type="ECO:0000313" key="2">
    <source>
        <dbReference type="Proteomes" id="UP000178520"/>
    </source>
</evidence>
<dbReference type="Proteomes" id="UP000178520">
    <property type="component" value="Unassembled WGS sequence"/>
</dbReference>
<dbReference type="EMBL" id="MGJA01000003">
    <property type="protein sequence ID" value="OGM98131.1"/>
    <property type="molecule type" value="Genomic_DNA"/>
</dbReference>